<proteinExistence type="predicted"/>
<reference evidence="2" key="1">
    <citation type="journal article" date="2021" name="PLoS Biol.">
        <title>Systematic exploration of Escherichia coli phage-host interactions with the BASEL phage collection.</title>
        <authorList>
            <person name="Maffei E."/>
            <person name="Shaidullina A."/>
            <person name="Burkolter M."/>
            <person name="Heyer Y."/>
            <person name="Estermann F."/>
            <person name="Druelle V."/>
            <person name="Sauer P."/>
            <person name="Willi L."/>
            <person name="Michaelis S."/>
            <person name="Hilbi H."/>
            <person name="Thaler D.S."/>
            <person name="Harms A."/>
        </authorList>
    </citation>
    <scope>NUCLEOTIDE SEQUENCE</scope>
    <source>
        <strain evidence="2">Bas34</strain>
    </source>
</reference>
<dbReference type="InterPro" id="IPR044925">
    <property type="entry name" value="His-Me_finger_sf"/>
</dbReference>
<evidence type="ECO:0000259" key="1">
    <source>
        <dbReference type="Pfam" id="PF13392"/>
    </source>
</evidence>
<dbReference type="Gene3D" id="3.90.75.20">
    <property type="match status" value="1"/>
</dbReference>
<keyword evidence="3" id="KW-1185">Reference proteome</keyword>
<dbReference type="SUPFAM" id="SSF54060">
    <property type="entry name" value="His-Me finger endonucleases"/>
    <property type="match status" value="1"/>
</dbReference>
<feature type="domain" description="HNH nuclease" evidence="1">
    <location>
        <begin position="54"/>
        <end position="96"/>
    </location>
</feature>
<dbReference type="GO" id="GO:0004519">
    <property type="term" value="F:endonuclease activity"/>
    <property type="evidence" value="ECO:0007669"/>
    <property type="project" value="UniProtKB-KW"/>
</dbReference>
<name>A0AAE7VYL4_9CAUD</name>
<keyword evidence="2" id="KW-0255">Endonuclease</keyword>
<organism evidence="2 3">
    <name type="scientific">Escherichia phage SelmaRatti</name>
    <dbReference type="NCBI Taxonomy" id="2852006"/>
    <lineage>
        <taxon>Viruses</taxon>
        <taxon>Duplodnaviria</taxon>
        <taxon>Heunggongvirae</taxon>
        <taxon>Uroviricota</taxon>
        <taxon>Caudoviricetes</taxon>
        <taxon>Demerecviridae</taxon>
        <taxon>Markadamsvirinae</taxon>
        <taxon>Tequintavirus</taxon>
        <taxon>Tequintavirus selmaratti</taxon>
    </lineage>
</organism>
<dbReference type="Pfam" id="PF13392">
    <property type="entry name" value="HNH_3"/>
    <property type="match status" value="1"/>
</dbReference>
<dbReference type="Proteomes" id="UP000828732">
    <property type="component" value="Segment"/>
</dbReference>
<sequence>MLTQKELKRKIEYNPETGEFFRKLKSGKKLINNRPNKDGYILIGVAGGGVPQQLAHRLAFLYMTGKIPKIVDHINRNTGDNRWCNLRDATPQQNSRNRKSNNKSGYLGVFWSKVAQKWQVQVTGSNEELVYGGLFEYLELDKAVEKANELRLQYHGSRAMVEVFDNTRPLPPIKGLNM</sequence>
<keyword evidence="2" id="KW-0540">Nuclease</keyword>
<dbReference type="InterPro" id="IPR003615">
    <property type="entry name" value="HNH_nuc"/>
</dbReference>
<keyword evidence="2" id="KW-0378">Hydrolase</keyword>
<gene>
    <name evidence="2" type="ORF">bas34_0117</name>
</gene>
<accession>A0AAE7VYL4</accession>
<protein>
    <submittedName>
        <fullName evidence="2">Homing endonuclease</fullName>
    </submittedName>
</protein>
<evidence type="ECO:0000313" key="3">
    <source>
        <dbReference type="Proteomes" id="UP000828732"/>
    </source>
</evidence>
<evidence type="ECO:0000313" key="2">
    <source>
        <dbReference type="EMBL" id="QXV84409.1"/>
    </source>
</evidence>
<dbReference type="EMBL" id="MZ501103">
    <property type="protein sequence ID" value="QXV84409.1"/>
    <property type="molecule type" value="Genomic_DNA"/>
</dbReference>